<dbReference type="InterPro" id="IPR036291">
    <property type="entry name" value="NAD(P)-bd_dom_sf"/>
</dbReference>
<comment type="catalytic activity">
    <reaction evidence="5">
        <text>(S)-lactate + NAD(+) = pyruvate + NADH + H(+)</text>
        <dbReference type="Rhea" id="RHEA:23444"/>
        <dbReference type="ChEBI" id="CHEBI:15361"/>
        <dbReference type="ChEBI" id="CHEBI:15378"/>
        <dbReference type="ChEBI" id="CHEBI:16651"/>
        <dbReference type="ChEBI" id="CHEBI:57540"/>
        <dbReference type="ChEBI" id="CHEBI:57945"/>
        <dbReference type="EC" id="1.1.1.27"/>
    </reaction>
</comment>
<evidence type="ECO:0000256" key="5">
    <source>
        <dbReference type="ARBA" id="ARBA00049258"/>
    </source>
</evidence>
<dbReference type="RefSeq" id="WP_338182526.1">
    <property type="nucleotide sequence ID" value="NZ_JAEKNQ010000060.1"/>
</dbReference>
<evidence type="ECO:0000256" key="7">
    <source>
        <dbReference type="PIRSR" id="PIRSR000102-1"/>
    </source>
</evidence>
<accession>A0A934NI95</accession>
<feature type="binding site" evidence="6 9">
    <location>
        <begin position="10"/>
        <end position="15"/>
    </location>
    <ligand>
        <name>NAD(+)</name>
        <dbReference type="ChEBI" id="CHEBI:57540"/>
    </ligand>
</feature>
<feature type="domain" description="Lactate/malate dehydrogenase N-terminal" evidence="10">
    <location>
        <begin position="5"/>
        <end position="143"/>
    </location>
</feature>
<dbReference type="HAMAP" id="MF_00487">
    <property type="entry name" value="Malate_dehydrog_3"/>
    <property type="match status" value="1"/>
</dbReference>
<dbReference type="NCBIfam" id="NF004863">
    <property type="entry name" value="PRK06223.1"/>
    <property type="match status" value="1"/>
</dbReference>
<feature type="binding site" evidence="6 8">
    <location>
        <position position="83"/>
    </location>
    <ligand>
        <name>substrate</name>
    </ligand>
</feature>
<evidence type="ECO:0000256" key="4">
    <source>
        <dbReference type="ARBA" id="ARBA00023027"/>
    </source>
</evidence>
<keyword evidence="2 6" id="KW-0816">Tricarboxylic acid cycle</keyword>
<dbReference type="GO" id="GO:0006099">
    <property type="term" value="P:tricarboxylic acid cycle"/>
    <property type="evidence" value="ECO:0007669"/>
    <property type="project" value="UniProtKB-UniRule"/>
</dbReference>
<dbReference type="PIRSF" id="PIRSF000102">
    <property type="entry name" value="Lac_mal_DH"/>
    <property type="match status" value="1"/>
</dbReference>
<dbReference type="PANTHER" id="PTHR43128:SF16">
    <property type="entry name" value="L-LACTATE DEHYDROGENASE"/>
    <property type="match status" value="1"/>
</dbReference>
<comment type="catalytic activity">
    <reaction evidence="6">
        <text>(S)-malate + NAD(+) = oxaloacetate + NADH + H(+)</text>
        <dbReference type="Rhea" id="RHEA:21432"/>
        <dbReference type="ChEBI" id="CHEBI:15378"/>
        <dbReference type="ChEBI" id="CHEBI:15589"/>
        <dbReference type="ChEBI" id="CHEBI:16452"/>
        <dbReference type="ChEBI" id="CHEBI:57540"/>
        <dbReference type="ChEBI" id="CHEBI:57945"/>
        <dbReference type="EC" id="1.1.1.37"/>
    </reaction>
</comment>
<feature type="binding site" evidence="6 9">
    <location>
        <position position="96"/>
    </location>
    <ligand>
        <name>NAD(+)</name>
        <dbReference type="ChEBI" id="CHEBI:57540"/>
    </ligand>
</feature>
<dbReference type="Proteomes" id="UP000620075">
    <property type="component" value="Unassembled WGS sequence"/>
</dbReference>
<keyword evidence="4 6" id="KW-0520">NAD</keyword>
<evidence type="ECO:0000259" key="11">
    <source>
        <dbReference type="Pfam" id="PF02866"/>
    </source>
</evidence>
<feature type="binding site" evidence="6 9">
    <location>
        <begin position="119"/>
        <end position="121"/>
    </location>
    <ligand>
        <name>NAD(+)</name>
        <dbReference type="ChEBI" id="CHEBI:57540"/>
    </ligand>
</feature>
<dbReference type="InterPro" id="IPR015955">
    <property type="entry name" value="Lactate_DH/Glyco_Ohase_4_C"/>
</dbReference>
<proteinExistence type="inferred from homology"/>
<dbReference type="EC" id="1.1.1.37" evidence="6"/>
<dbReference type="Gene3D" id="3.40.50.720">
    <property type="entry name" value="NAD(P)-binding Rossmann-like Domain"/>
    <property type="match status" value="1"/>
</dbReference>
<dbReference type="NCBIfam" id="TIGR01763">
    <property type="entry name" value="MalateDH_bact"/>
    <property type="match status" value="1"/>
</dbReference>
<dbReference type="GO" id="GO:0004459">
    <property type="term" value="F:L-lactate dehydrogenase (NAD+) activity"/>
    <property type="evidence" value="ECO:0007669"/>
    <property type="project" value="UniProtKB-EC"/>
</dbReference>
<dbReference type="SUPFAM" id="SSF56327">
    <property type="entry name" value="LDH C-terminal domain-like"/>
    <property type="match status" value="1"/>
</dbReference>
<evidence type="ECO:0000256" key="3">
    <source>
        <dbReference type="ARBA" id="ARBA00023002"/>
    </source>
</evidence>
<dbReference type="InterPro" id="IPR022383">
    <property type="entry name" value="Lactate/malate_DH_C"/>
</dbReference>
<dbReference type="Pfam" id="PF02866">
    <property type="entry name" value="Ldh_1_C"/>
    <property type="match status" value="1"/>
</dbReference>
<dbReference type="SUPFAM" id="SSF51735">
    <property type="entry name" value="NAD(P)-binding Rossmann-fold domains"/>
    <property type="match status" value="1"/>
</dbReference>
<dbReference type="AlphaFoldDB" id="A0A934NI95"/>
<dbReference type="InterPro" id="IPR001557">
    <property type="entry name" value="L-lactate/malate_DH"/>
</dbReference>
<feature type="binding site" evidence="6 9">
    <location>
        <position position="34"/>
    </location>
    <ligand>
        <name>NAD(+)</name>
        <dbReference type="ChEBI" id="CHEBI:57540"/>
    </ligand>
</feature>
<gene>
    <name evidence="6 12" type="primary">mdh</name>
    <name evidence="12" type="ORF">JF888_15765</name>
</gene>
<dbReference type="Pfam" id="PF00056">
    <property type="entry name" value="Ldh_1_N"/>
    <property type="match status" value="1"/>
</dbReference>
<comment type="function">
    <text evidence="6">Catalyzes the reversible oxidation of malate to oxaloacetate.</text>
</comment>
<dbReference type="EMBL" id="JAEKNQ010000060">
    <property type="protein sequence ID" value="MBJ7604612.1"/>
    <property type="molecule type" value="Genomic_DNA"/>
</dbReference>
<evidence type="ECO:0000256" key="1">
    <source>
        <dbReference type="ARBA" id="ARBA00006054"/>
    </source>
</evidence>
<dbReference type="InterPro" id="IPR001236">
    <property type="entry name" value="Lactate/malate_DH_N"/>
</dbReference>
<feature type="binding site" evidence="6 8">
    <location>
        <position position="89"/>
    </location>
    <ligand>
        <name>substrate</name>
    </ligand>
</feature>
<dbReference type="FunFam" id="3.40.50.720:FF:000018">
    <property type="entry name" value="Malate dehydrogenase"/>
    <property type="match status" value="1"/>
</dbReference>
<comment type="similarity">
    <text evidence="1">Belongs to the LDH/MDH superfamily. LDH family.</text>
</comment>
<dbReference type="PANTHER" id="PTHR43128">
    <property type="entry name" value="L-2-HYDROXYCARBOXYLATE DEHYDROGENASE (NAD(P)(+))"/>
    <property type="match status" value="1"/>
</dbReference>
<dbReference type="CDD" id="cd01339">
    <property type="entry name" value="LDH-like_MDH"/>
    <property type="match status" value="1"/>
</dbReference>
<evidence type="ECO:0000256" key="9">
    <source>
        <dbReference type="PIRSR" id="PIRSR000102-3"/>
    </source>
</evidence>
<feature type="binding site" evidence="6 8">
    <location>
        <position position="121"/>
    </location>
    <ligand>
        <name>substrate</name>
    </ligand>
</feature>
<dbReference type="GO" id="GO:0006089">
    <property type="term" value="P:lactate metabolic process"/>
    <property type="evidence" value="ECO:0007669"/>
    <property type="project" value="TreeGrafter"/>
</dbReference>
<evidence type="ECO:0000256" key="6">
    <source>
        <dbReference type="HAMAP-Rule" id="MF_00487"/>
    </source>
</evidence>
<name>A0A934NI95_9BACT</name>
<dbReference type="Gene3D" id="3.90.110.10">
    <property type="entry name" value="Lactate dehydrogenase/glycoside hydrolase, family 4, C-terminal"/>
    <property type="match status" value="1"/>
</dbReference>
<evidence type="ECO:0000259" key="10">
    <source>
        <dbReference type="Pfam" id="PF00056"/>
    </source>
</evidence>
<comment type="similarity">
    <text evidence="6">Belongs to the LDH/MDH superfamily. MDH type 3 family.</text>
</comment>
<protein>
    <recommendedName>
        <fullName evidence="6">Malate dehydrogenase</fullName>
        <ecNumber evidence="6">1.1.1.37</ecNumber>
    </recommendedName>
</protein>
<evidence type="ECO:0000313" key="13">
    <source>
        <dbReference type="Proteomes" id="UP000620075"/>
    </source>
</evidence>
<evidence type="ECO:0000256" key="8">
    <source>
        <dbReference type="PIRSR" id="PIRSR000102-2"/>
    </source>
</evidence>
<feature type="binding site" evidence="6 8">
    <location>
        <position position="152"/>
    </location>
    <ligand>
        <name>substrate</name>
    </ligand>
</feature>
<reference evidence="12 13" key="1">
    <citation type="submission" date="2020-10" db="EMBL/GenBank/DDBJ databases">
        <title>Ca. Dormibacterota MAGs.</title>
        <authorList>
            <person name="Montgomery K."/>
        </authorList>
    </citation>
    <scope>NUCLEOTIDE SEQUENCE [LARGE SCALE GENOMIC DNA]</scope>
    <source>
        <strain evidence="12">SC8811_S16_3</strain>
    </source>
</reference>
<dbReference type="InterPro" id="IPR011275">
    <property type="entry name" value="Malate_DH_type3"/>
</dbReference>
<dbReference type="PRINTS" id="PR00086">
    <property type="entry name" value="LLDHDRGNASE"/>
</dbReference>
<keyword evidence="3 6" id="KW-0560">Oxidoreductase</keyword>
<sequence length="313" mass="33183">MPRYKVTVVGAGMVGGTLAQRLAERDYADVVLIDIVEGMPQGKALDIQEAGPVYGYDSRVIGSNGYEESRGSEIVVITSGIARKPGMSRDDLLKTNAGIVRQVTEQVVAASPDSILLVVANPLDAMVTLTHQVSGFPKQRVVGMAGVLDSARYRSFLAEELGVSAEDVHGFVLGGHGDSMVPLPRYTTIAGIPLPALLSLDRIDAIVDRARNGGAEIVSLLRTGSAYYAPSASVVEMVDAILLDKKRVLPCAAYLEGEYGIDGIFMGVPCVLGAGGVERILEIQLEPAEQALLNKSADSVRELWSATEKAMQA</sequence>
<dbReference type="FunFam" id="3.90.110.10:FF:000004">
    <property type="entry name" value="Malate dehydrogenase"/>
    <property type="match status" value="1"/>
</dbReference>
<comment type="caution">
    <text evidence="12">The sequence shown here is derived from an EMBL/GenBank/DDBJ whole genome shotgun (WGS) entry which is preliminary data.</text>
</comment>
<evidence type="ECO:0000313" key="12">
    <source>
        <dbReference type="EMBL" id="MBJ7604612.1"/>
    </source>
</evidence>
<feature type="active site" description="Proton acceptor" evidence="6 7">
    <location>
        <position position="176"/>
    </location>
</feature>
<feature type="domain" description="Lactate/malate dehydrogenase C-terminal" evidence="11">
    <location>
        <begin position="148"/>
        <end position="301"/>
    </location>
</feature>
<evidence type="ECO:0000256" key="2">
    <source>
        <dbReference type="ARBA" id="ARBA00022532"/>
    </source>
</evidence>
<organism evidence="12 13">
    <name type="scientific">Candidatus Dormiibacter inghamiae</name>
    <dbReference type="NCBI Taxonomy" id="3127013"/>
    <lineage>
        <taxon>Bacteria</taxon>
        <taxon>Bacillati</taxon>
        <taxon>Candidatus Dormiibacterota</taxon>
        <taxon>Candidatus Dormibacteria</taxon>
        <taxon>Candidatus Dormibacterales</taxon>
        <taxon>Candidatus Dormibacteraceae</taxon>
        <taxon>Candidatus Dormiibacter</taxon>
    </lineage>
</organism>
<dbReference type="GO" id="GO:0030060">
    <property type="term" value="F:L-malate dehydrogenase (NAD+) activity"/>
    <property type="evidence" value="ECO:0007669"/>
    <property type="project" value="UniProtKB-UniRule"/>
</dbReference>